<organism evidence="3 4">
    <name type="scientific">Geobacter soli</name>
    <dbReference type="NCBI Taxonomy" id="1510391"/>
    <lineage>
        <taxon>Bacteria</taxon>
        <taxon>Pseudomonadati</taxon>
        <taxon>Thermodesulfobacteriota</taxon>
        <taxon>Desulfuromonadia</taxon>
        <taxon>Geobacterales</taxon>
        <taxon>Geobacteraceae</taxon>
        <taxon>Geobacter</taxon>
    </lineage>
</organism>
<evidence type="ECO:0000313" key="3">
    <source>
        <dbReference type="EMBL" id="KIE41753.1"/>
    </source>
</evidence>
<keyword evidence="2" id="KW-1133">Transmembrane helix</keyword>
<feature type="transmembrane region" description="Helical" evidence="2">
    <location>
        <begin position="37"/>
        <end position="56"/>
    </location>
</feature>
<dbReference type="AlphaFoldDB" id="A0A0C1TR65"/>
<dbReference type="NCBIfam" id="TIGR01300">
    <property type="entry name" value="CPA3_mnhG_phaG"/>
    <property type="match status" value="1"/>
</dbReference>
<accession>A0A0C1TR65</accession>
<protein>
    <submittedName>
        <fullName evidence="3">Cation:proton antiporter</fullName>
    </submittedName>
</protein>
<evidence type="ECO:0000313" key="4">
    <source>
        <dbReference type="Proteomes" id="UP000031433"/>
    </source>
</evidence>
<dbReference type="EMBL" id="JXBL01000001">
    <property type="protein sequence ID" value="KIE41753.1"/>
    <property type="molecule type" value="Genomic_DNA"/>
</dbReference>
<keyword evidence="2" id="KW-0812">Transmembrane</keyword>
<feature type="compositionally biased region" description="Basic and acidic residues" evidence="1">
    <location>
        <begin position="105"/>
        <end position="115"/>
    </location>
</feature>
<evidence type="ECO:0000256" key="1">
    <source>
        <dbReference type="SAM" id="MobiDB-lite"/>
    </source>
</evidence>
<dbReference type="NCBIfam" id="NF009314">
    <property type="entry name" value="PRK12674.1-2"/>
    <property type="match status" value="1"/>
</dbReference>
<dbReference type="Pfam" id="PF03334">
    <property type="entry name" value="PhaG_MnhG_YufB"/>
    <property type="match status" value="1"/>
</dbReference>
<dbReference type="Proteomes" id="UP000031433">
    <property type="component" value="Unassembled WGS sequence"/>
</dbReference>
<keyword evidence="2" id="KW-0472">Membrane</keyword>
<proteinExistence type="predicted"/>
<keyword evidence="4" id="KW-1185">Reference proteome</keyword>
<gene>
    <name evidence="3" type="ORF">SE37_03470</name>
</gene>
<reference evidence="3 4" key="1">
    <citation type="submission" date="2015-01" db="EMBL/GenBank/DDBJ databases">
        <title>Genome sequence of the anaerobic bacterium Geobacter soli GSS01, a dissimilatory Fe(III) reducer from soil.</title>
        <authorList>
            <person name="Yang G."/>
            <person name="Zhou S."/>
        </authorList>
    </citation>
    <scope>NUCLEOTIDE SEQUENCE [LARGE SCALE GENOMIC DNA]</scope>
    <source>
        <strain evidence="3 4">GSS01</strain>
    </source>
</reference>
<feature type="transmembrane region" description="Helical" evidence="2">
    <location>
        <begin position="62"/>
        <end position="80"/>
    </location>
</feature>
<dbReference type="GO" id="GO:0015385">
    <property type="term" value="F:sodium:proton antiporter activity"/>
    <property type="evidence" value="ECO:0007669"/>
    <property type="project" value="TreeGrafter"/>
</dbReference>
<evidence type="ECO:0000256" key="2">
    <source>
        <dbReference type="SAM" id="Phobius"/>
    </source>
</evidence>
<dbReference type="RefSeq" id="WP_039643676.1">
    <property type="nucleotide sequence ID" value="NZ_JXBL01000001.1"/>
</dbReference>
<dbReference type="PANTHER" id="PTHR34703:SF1">
    <property type="entry name" value="ANTIPORTER SUBUNIT MNHG2-RELATED"/>
    <property type="match status" value="1"/>
</dbReference>
<name>A0A0C1TR65_9BACT</name>
<feature type="region of interest" description="Disordered" evidence="1">
    <location>
        <begin position="105"/>
        <end position="131"/>
    </location>
</feature>
<sequence>MRDTIIAMLLGGGTFFAVVAAIGIVRFPDIYVRLSAATKASTLGVSLMLAGVALFFDDAAVTGKIAAIIVFIVLTAPVAAHMLGRSAYFSGVPLWEKSVRDDLASSGERCSRDDGAGDGGPADSGVRKGPD</sequence>
<dbReference type="PANTHER" id="PTHR34703">
    <property type="entry name" value="ANTIPORTER SUBUNIT MNHG2-RELATED"/>
    <property type="match status" value="1"/>
</dbReference>
<feature type="transmembrane region" description="Helical" evidence="2">
    <location>
        <begin position="6"/>
        <end position="25"/>
    </location>
</feature>
<dbReference type="InterPro" id="IPR005133">
    <property type="entry name" value="PhaG_MnhG_YufB"/>
</dbReference>
<comment type="caution">
    <text evidence="3">The sequence shown here is derived from an EMBL/GenBank/DDBJ whole genome shotgun (WGS) entry which is preliminary data.</text>
</comment>